<dbReference type="RefSeq" id="WP_013629740.1">
    <property type="nucleotide sequence ID" value="NC_015174.1"/>
</dbReference>
<evidence type="ECO:0000256" key="11">
    <source>
        <dbReference type="ARBA" id="ARBA00023136"/>
    </source>
</evidence>
<evidence type="ECO:0000256" key="14">
    <source>
        <dbReference type="ARBA" id="ARBA00048586"/>
    </source>
</evidence>
<dbReference type="HOGENOM" id="CLU_051314_2_3_0"/>
<organism evidence="18 19">
    <name type="scientific">Rubinisphaera brasiliensis (strain ATCC 49424 / DSM 5305 / JCM 21570 / IAM 15109 / NBRC 103401 / IFAM 1448)</name>
    <name type="common">Planctomyces brasiliensis</name>
    <dbReference type="NCBI Taxonomy" id="756272"/>
    <lineage>
        <taxon>Bacteria</taxon>
        <taxon>Pseudomonadati</taxon>
        <taxon>Planctomycetota</taxon>
        <taxon>Planctomycetia</taxon>
        <taxon>Planctomycetales</taxon>
        <taxon>Planctomycetaceae</taxon>
        <taxon>Rubinisphaera</taxon>
    </lineage>
</organism>
<dbReference type="InterPro" id="IPR050324">
    <property type="entry name" value="CDP-alcohol_PTase-I"/>
</dbReference>
<dbReference type="PANTHER" id="PTHR14269:SF62">
    <property type="entry name" value="CDP-DIACYLGLYCEROL--GLYCEROL-3-PHOSPHATE 3-PHOSPHATIDYLTRANSFERASE 1, CHLOROPLASTIC"/>
    <property type="match status" value="1"/>
</dbReference>
<dbReference type="GO" id="GO:0046474">
    <property type="term" value="P:glycerophospholipid biosynthetic process"/>
    <property type="evidence" value="ECO:0007669"/>
    <property type="project" value="TreeGrafter"/>
</dbReference>
<dbReference type="PROSITE" id="PS00379">
    <property type="entry name" value="CDP_ALCOHOL_P_TRANSF"/>
    <property type="match status" value="1"/>
</dbReference>
<dbReference type="NCBIfam" id="TIGR00560">
    <property type="entry name" value="pgsA"/>
    <property type="match status" value="1"/>
</dbReference>
<dbReference type="KEGG" id="pbs:Plabr_3424"/>
<keyword evidence="8 17" id="KW-0812">Transmembrane</keyword>
<keyword evidence="13" id="KW-1208">Phospholipid metabolism</keyword>
<comment type="similarity">
    <text evidence="3 16">Belongs to the CDP-alcohol phosphatidyltransferase class-I family.</text>
</comment>
<evidence type="ECO:0000256" key="5">
    <source>
        <dbReference type="ARBA" id="ARBA00014944"/>
    </source>
</evidence>
<dbReference type="InterPro" id="IPR004570">
    <property type="entry name" value="Phosphatidylglycerol_P_synth"/>
</dbReference>
<keyword evidence="11 17" id="KW-0472">Membrane</keyword>
<keyword evidence="9 17" id="KW-1133">Transmembrane helix</keyword>
<accession>F0SM66</accession>
<dbReference type="Pfam" id="PF01066">
    <property type="entry name" value="CDP-OH_P_transf"/>
    <property type="match status" value="1"/>
</dbReference>
<dbReference type="EMBL" id="CP002546">
    <property type="protein sequence ID" value="ADY61021.1"/>
    <property type="molecule type" value="Genomic_DNA"/>
</dbReference>
<evidence type="ECO:0000256" key="7">
    <source>
        <dbReference type="ARBA" id="ARBA00022679"/>
    </source>
</evidence>
<keyword evidence="10" id="KW-0443">Lipid metabolism</keyword>
<reference evidence="19" key="1">
    <citation type="submission" date="2011-02" db="EMBL/GenBank/DDBJ databases">
        <title>The complete genome of Planctomyces brasiliensis DSM 5305.</title>
        <authorList>
            <person name="Lucas S."/>
            <person name="Copeland A."/>
            <person name="Lapidus A."/>
            <person name="Bruce D."/>
            <person name="Goodwin L."/>
            <person name="Pitluck S."/>
            <person name="Kyrpides N."/>
            <person name="Mavromatis K."/>
            <person name="Pagani I."/>
            <person name="Ivanova N."/>
            <person name="Ovchinnikova G."/>
            <person name="Lu M."/>
            <person name="Detter J.C."/>
            <person name="Han C."/>
            <person name="Land M."/>
            <person name="Hauser L."/>
            <person name="Markowitz V."/>
            <person name="Cheng J.-F."/>
            <person name="Hugenholtz P."/>
            <person name="Woyke T."/>
            <person name="Wu D."/>
            <person name="Tindall B."/>
            <person name="Pomrenke H.G."/>
            <person name="Brambilla E."/>
            <person name="Klenk H.-P."/>
            <person name="Eisen J.A."/>
        </authorList>
    </citation>
    <scope>NUCLEOTIDE SEQUENCE [LARGE SCALE GENOMIC DNA]</scope>
    <source>
        <strain evidence="19">ATCC 49424 / DSM 5305 / JCM 21570 / NBRC 103401 / IFAM 1448</strain>
    </source>
</reference>
<evidence type="ECO:0000256" key="16">
    <source>
        <dbReference type="RuleBase" id="RU003750"/>
    </source>
</evidence>
<evidence type="ECO:0000313" key="19">
    <source>
        <dbReference type="Proteomes" id="UP000006860"/>
    </source>
</evidence>
<sequence length="208" mass="23147">MSSRVLNTPNIISLIRLVLSFVLFGLIAFTEYWIAAAILFVVAVATDALDGYIARKYNLITVFGRILDPLVDKVIICGAFLFLQNVEGSGVSPWLTLAVVVRELYVTSLRGFYEQQGIDFSASSLGKWKMVDQCIAVTLCLLSLHPYFATLPGFLWLRDVFLVLTVVITLYSGYDYTIRGVKMYREKEAREQAANAPAPAGDDDTMLL</sequence>
<evidence type="ECO:0000256" key="3">
    <source>
        <dbReference type="ARBA" id="ARBA00010441"/>
    </source>
</evidence>
<evidence type="ECO:0000256" key="9">
    <source>
        <dbReference type="ARBA" id="ARBA00022989"/>
    </source>
</evidence>
<proteinExistence type="inferred from homology"/>
<keyword evidence="7 16" id="KW-0808">Transferase</keyword>
<evidence type="ECO:0000313" key="18">
    <source>
        <dbReference type="EMBL" id="ADY61021.1"/>
    </source>
</evidence>
<evidence type="ECO:0000256" key="1">
    <source>
        <dbReference type="ARBA" id="ARBA00004141"/>
    </source>
</evidence>
<evidence type="ECO:0000256" key="12">
    <source>
        <dbReference type="ARBA" id="ARBA00023209"/>
    </source>
</evidence>
<dbReference type="eggNOG" id="COG0558">
    <property type="taxonomic scope" value="Bacteria"/>
</dbReference>
<feature type="transmembrane region" description="Helical" evidence="17">
    <location>
        <begin position="35"/>
        <end position="54"/>
    </location>
</feature>
<dbReference type="InterPro" id="IPR000462">
    <property type="entry name" value="CDP-OH_P_trans"/>
</dbReference>
<keyword evidence="19" id="KW-1185">Reference proteome</keyword>
<protein>
    <recommendedName>
        <fullName evidence="5 15">CDP-diacylglycerol--glycerol-3-phosphate 3-phosphatidyltransferase</fullName>
        <ecNumber evidence="4 15">2.7.8.5</ecNumber>
    </recommendedName>
</protein>
<dbReference type="Gene3D" id="1.20.120.1760">
    <property type="match status" value="1"/>
</dbReference>
<dbReference type="PIRSF" id="PIRSF000847">
    <property type="entry name" value="Phos_ph_gly_syn"/>
    <property type="match status" value="1"/>
</dbReference>
<dbReference type="Proteomes" id="UP000006860">
    <property type="component" value="Chromosome"/>
</dbReference>
<comment type="catalytic activity">
    <reaction evidence="14">
        <text>a CDP-1,2-diacyl-sn-glycerol + sn-glycerol 3-phosphate = a 1,2-diacyl-sn-glycero-3-phospho-(1'-sn-glycero-3'-phosphate) + CMP + H(+)</text>
        <dbReference type="Rhea" id="RHEA:12593"/>
        <dbReference type="ChEBI" id="CHEBI:15378"/>
        <dbReference type="ChEBI" id="CHEBI:57597"/>
        <dbReference type="ChEBI" id="CHEBI:58332"/>
        <dbReference type="ChEBI" id="CHEBI:60110"/>
        <dbReference type="ChEBI" id="CHEBI:60377"/>
        <dbReference type="EC" id="2.7.8.5"/>
    </reaction>
</comment>
<name>F0SM66_RUBBR</name>
<evidence type="ECO:0000256" key="15">
    <source>
        <dbReference type="NCBIfam" id="TIGR00560"/>
    </source>
</evidence>
<gene>
    <name evidence="18" type="ordered locus">Plabr_3424</name>
</gene>
<feature type="transmembrane region" description="Helical" evidence="17">
    <location>
        <begin position="12"/>
        <end position="29"/>
    </location>
</feature>
<dbReference type="GO" id="GO:0016020">
    <property type="term" value="C:membrane"/>
    <property type="evidence" value="ECO:0007669"/>
    <property type="project" value="UniProtKB-SubCell"/>
</dbReference>
<dbReference type="InterPro" id="IPR048254">
    <property type="entry name" value="CDP_ALCOHOL_P_TRANSF_CS"/>
</dbReference>
<feature type="transmembrane region" description="Helical" evidence="17">
    <location>
        <begin position="160"/>
        <end position="178"/>
    </location>
</feature>
<dbReference type="InterPro" id="IPR043130">
    <property type="entry name" value="CDP-OH_PTrfase_TM_dom"/>
</dbReference>
<keyword evidence="6" id="KW-0444">Lipid biosynthesis</keyword>
<dbReference type="PANTHER" id="PTHR14269">
    <property type="entry name" value="CDP-DIACYLGLYCEROL--GLYCEROL-3-PHOSPHATE 3-PHOSPHATIDYLTRANSFERASE-RELATED"/>
    <property type="match status" value="1"/>
</dbReference>
<evidence type="ECO:0000256" key="13">
    <source>
        <dbReference type="ARBA" id="ARBA00023264"/>
    </source>
</evidence>
<comment type="subcellular location">
    <subcellularLocation>
        <location evidence="1">Membrane</location>
        <topology evidence="1">Multi-pass membrane protein</topology>
    </subcellularLocation>
</comment>
<evidence type="ECO:0000256" key="6">
    <source>
        <dbReference type="ARBA" id="ARBA00022516"/>
    </source>
</evidence>
<feature type="transmembrane region" description="Helical" evidence="17">
    <location>
        <begin position="134"/>
        <end position="154"/>
    </location>
</feature>
<dbReference type="EC" id="2.7.8.5" evidence="4 15"/>
<keyword evidence="12" id="KW-0594">Phospholipid biosynthesis</keyword>
<comment type="pathway">
    <text evidence="2">Phospholipid metabolism; phosphatidylglycerol biosynthesis; phosphatidylglycerol from CDP-diacylglycerol: step 1/2.</text>
</comment>
<evidence type="ECO:0000256" key="4">
    <source>
        <dbReference type="ARBA" id="ARBA00013170"/>
    </source>
</evidence>
<dbReference type="GO" id="GO:0008444">
    <property type="term" value="F:CDP-diacylglycerol-glycerol-3-phosphate 3-phosphatidyltransferase activity"/>
    <property type="evidence" value="ECO:0007669"/>
    <property type="project" value="UniProtKB-UniRule"/>
</dbReference>
<dbReference type="AlphaFoldDB" id="F0SM66"/>
<evidence type="ECO:0000256" key="17">
    <source>
        <dbReference type="SAM" id="Phobius"/>
    </source>
</evidence>
<evidence type="ECO:0000256" key="10">
    <source>
        <dbReference type="ARBA" id="ARBA00023098"/>
    </source>
</evidence>
<evidence type="ECO:0000256" key="8">
    <source>
        <dbReference type="ARBA" id="ARBA00022692"/>
    </source>
</evidence>
<evidence type="ECO:0000256" key="2">
    <source>
        <dbReference type="ARBA" id="ARBA00005042"/>
    </source>
</evidence>
<dbReference type="STRING" id="756272.Plabr_3424"/>